<evidence type="ECO:0000256" key="1">
    <source>
        <dbReference type="ARBA" id="ARBA00022468"/>
    </source>
</evidence>
<dbReference type="PANTHER" id="PTHR24113:SF12">
    <property type="entry name" value="RAN GTPASE-ACTIVATING PROTEIN 1"/>
    <property type="match status" value="1"/>
</dbReference>
<sequence length="320" mass="34690">MSAVEHLKELHGLPVFDFPAAGEEAPGLPEPGEVAWRLSVDPYGDGADESYEQLWQRFLAAVDPAGIRALVIGRWSEDHSDDSGAVVRLLIEASGQLTGLVAVFVGDMVMEESEISWITQSDVTPLLTAYPRLQELGVRGGSHLVLDAVRHEHLRTLAVEAGGLPASVVRAVGASDLPALEYLELWLGVDEYGGDATEEDLAPLLTGERLPALRHLGLRNSEIQDEIAAALADAPVVARLKSLDLSLGVLGDEGAEALLEGQSLSHLEWLDLHHNFLSEEVAERIRQRLETAGVEVDLDERGEEEEDEDGDVYRYTAVGE</sequence>
<dbReference type="InterPro" id="IPR047722">
    <property type="entry name" value="STM4015-like"/>
</dbReference>
<keyword evidence="6" id="KW-1185">Reference proteome</keyword>
<dbReference type="SUPFAM" id="SSF52047">
    <property type="entry name" value="RNI-like"/>
    <property type="match status" value="1"/>
</dbReference>
<dbReference type="RefSeq" id="WP_073495011.1">
    <property type="nucleotide sequence ID" value="NZ_FRBI01000003.1"/>
</dbReference>
<accession>A0A1M6Z664</accession>
<keyword evidence="2" id="KW-0433">Leucine-rich repeat</keyword>
<dbReference type="GO" id="GO:0005096">
    <property type="term" value="F:GTPase activator activity"/>
    <property type="evidence" value="ECO:0007669"/>
    <property type="project" value="UniProtKB-KW"/>
</dbReference>
<dbReference type="GO" id="GO:0031267">
    <property type="term" value="F:small GTPase binding"/>
    <property type="evidence" value="ECO:0007669"/>
    <property type="project" value="TreeGrafter"/>
</dbReference>
<keyword evidence="1" id="KW-0343">GTPase activation</keyword>
<dbReference type="PANTHER" id="PTHR24113">
    <property type="entry name" value="RAN GTPASE-ACTIVATING PROTEIN 1"/>
    <property type="match status" value="1"/>
</dbReference>
<dbReference type="GO" id="GO:0006913">
    <property type="term" value="P:nucleocytoplasmic transport"/>
    <property type="evidence" value="ECO:0007669"/>
    <property type="project" value="TreeGrafter"/>
</dbReference>
<dbReference type="Gene3D" id="3.80.10.10">
    <property type="entry name" value="Ribonuclease Inhibitor"/>
    <property type="match status" value="1"/>
</dbReference>
<evidence type="ECO:0000256" key="3">
    <source>
        <dbReference type="ARBA" id="ARBA00022737"/>
    </source>
</evidence>
<evidence type="ECO:0000256" key="2">
    <source>
        <dbReference type="ARBA" id="ARBA00022614"/>
    </source>
</evidence>
<dbReference type="OrthoDB" id="9781345at2"/>
<dbReference type="AlphaFoldDB" id="A0A1M6Z664"/>
<evidence type="ECO:0000313" key="6">
    <source>
        <dbReference type="Proteomes" id="UP000184111"/>
    </source>
</evidence>
<organism evidence="5 6">
    <name type="scientific">Actinacidiphila paucisporea</name>
    <dbReference type="NCBI Taxonomy" id="310782"/>
    <lineage>
        <taxon>Bacteria</taxon>
        <taxon>Bacillati</taxon>
        <taxon>Actinomycetota</taxon>
        <taxon>Actinomycetes</taxon>
        <taxon>Kitasatosporales</taxon>
        <taxon>Streptomycetaceae</taxon>
        <taxon>Actinacidiphila</taxon>
    </lineage>
</organism>
<dbReference type="Proteomes" id="UP000184111">
    <property type="component" value="Unassembled WGS sequence"/>
</dbReference>
<proteinExistence type="predicted"/>
<dbReference type="GO" id="GO:0005829">
    <property type="term" value="C:cytosol"/>
    <property type="evidence" value="ECO:0007669"/>
    <property type="project" value="TreeGrafter"/>
</dbReference>
<name>A0A1M6Z664_9ACTN</name>
<evidence type="ECO:0000313" key="5">
    <source>
        <dbReference type="EMBL" id="SHL25953.1"/>
    </source>
</evidence>
<evidence type="ECO:0008006" key="7">
    <source>
        <dbReference type="Google" id="ProtNLM"/>
    </source>
</evidence>
<dbReference type="NCBIfam" id="NF038076">
    <property type="entry name" value="fam_STM4015"/>
    <property type="match status" value="1"/>
</dbReference>
<gene>
    <name evidence="5" type="ORF">SAMN05216499_103233</name>
</gene>
<evidence type="ECO:0000256" key="4">
    <source>
        <dbReference type="SAM" id="MobiDB-lite"/>
    </source>
</evidence>
<reference evidence="5 6" key="1">
    <citation type="submission" date="2016-11" db="EMBL/GenBank/DDBJ databases">
        <authorList>
            <person name="Jaros S."/>
            <person name="Januszkiewicz K."/>
            <person name="Wedrychowicz H."/>
        </authorList>
    </citation>
    <scope>NUCLEOTIDE SEQUENCE [LARGE SCALE GENOMIC DNA]</scope>
    <source>
        <strain evidence="5 6">CGMCC 4.2025</strain>
    </source>
</reference>
<protein>
    <recommendedName>
        <fullName evidence="7">Leucine-rich repeat domain-containing protein</fullName>
    </recommendedName>
</protein>
<dbReference type="InterPro" id="IPR032675">
    <property type="entry name" value="LRR_dom_sf"/>
</dbReference>
<dbReference type="InterPro" id="IPR027038">
    <property type="entry name" value="RanGap"/>
</dbReference>
<keyword evidence="3" id="KW-0677">Repeat</keyword>
<feature type="region of interest" description="Disordered" evidence="4">
    <location>
        <begin position="299"/>
        <end position="320"/>
    </location>
</feature>
<dbReference type="GO" id="GO:0048471">
    <property type="term" value="C:perinuclear region of cytoplasm"/>
    <property type="evidence" value="ECO:0007669"/>
    <property type="project" value="TreeGrafter"/>
</dbReference>
<dbReference type="STRING" id="310782.SAMN05216499_103233"/>
<dbReference type="EMBL" id="FRBI01000003">
    <property type="protein sequence ID" value="SHL25953.1"/>
    <property type="molecule type" value="Genomic_DNA"/>
</dbReference>
<feature type="compositionally biased region" description="Acidic residues" evidence="4">
    <location>
        <begin position="299"/>
        <end position="310"/>
    </location>
</feature>